<proteinExistence type="predicted"/>
<accession>A0A939T9D9</accession>
<organism evidence="2 3">
    <name type="scientific">Actinomadura barringtoniae</name>
    <dbReference type="NCBI Taxonomy" id="1427535"/>
    <lineage>
        <taxon>Bacteria</taxon>
        <taxon>Bacillati</taxon>
        <taxon>Actinomycetota</taxon>
        <taxon>Actinomycetes</taxon>
        <taxon>Streptosporangiales</taxon>
        <taxon>Thermomonosporaceae</taxon>
        <taxon>Actinomadura</taxon>
    </lineage>
</organism>
<gene>
    <name evidence="2" type="ORF">J4573_44175</name>
</gene>
<feature type="domain" description="AB hydrolase-1" evidence="1">
    <location>
        <begin position="24"/>
        <end position="246"/>
    </location>
</feature>
<comment type="caution">
    <text evidence="2">The sequence shown here is derived from an EMBL/GenBank/DDBJ whole genome shotgun (WGS) entry which is preliminary data.</text>
</comment>
<evidence type="ECO:0000259" key="1">
    <source>
        <dbReference type="Pfam" id="PF12697"/>
    </source>
</evidence>
<keyword evidence="2" id="KW-0378">Hydrolase</keyword>
<evidence type="ECO:0000313" key="3">
    <source>
        <dbReference type="Proteomes" id="UP000669179"/>
    </source>
</evidence>
<dbReference type="InterPro" id="IPR050471">
    <property type="entry name" value="AB_hydrolase"/>
</dbReference>
<dbReference type="InterPro" id="IPR029058">
    <property type="entry name" value="AB_hydrolase_fold"/>
</dbReference>
<dbReference type="RefSeq" id="WP_208262306.1">
    <property type="nucleotide sequence ID" value="NZ_JAGEOJ010000024.1"/>
</dbReference>
<dbReference type="Proteomes" id="UP000669179">
    <property type="component" value="Unassembled WGS sequence"/>
</dbReference>
<sequence length="259" mass="27484">MIEKVRSADGTEIAFERSGTGPVVVLVSGATCTRHSDAPHAELLSERFTVLNYDRRGRGDSGDTEPYAPQREIEDLAAVIAAGDGPACVLGFSSGAAIALDAAAAGVPIDKLALWEAPFSVDDPEAPARAREEIAEIQSLLAEGRHGDVVAQFFMKTGMPESVVAQMRQQPWWQGIERIAHTLVYDYTFMADGLVPERYAALETPTLVLGGGESHGFLELAVQATAKAVPGADLRIVAGQNHGVQAEALAPIVTEFFAT</sequence>
<dbReference type="Pfam" id="PF12697">
    <property type="entry name" value="Abhydrolase_6"/>
    <property type="match status" value="1"/>
</dbReference>
<protein>
    <submittedName>
        <fullName evidence="2">Alpha/beta hydrolase</fullName>
    </submittedName>
</protein>
<keyword evidence="3" id="KW-1185">Reference proteome</keyword>
<reference evidence="2" key="1">
    <citation type="submission" date="2021-03" db="EMBL/GenBank/DDBJ databases">
        <authorList>
            <person name="Kanchanasin P."/>
            <person name="Saeng-In P."/>
            <person name="Phongsopitanun W."/>
            <person name="Yuki M."/>
            <person name="Kudo T."/>
            <person name="Ohkuma M."/>
            <person name="Tanasupawat S."/>
        </authorList>
    </citation>
    <scope>NUCLEOTIDE SEQUENCE</scope>
    <source>
        <strain evidence="2">GKU 128</strain>
    </source>
</reference>
<dbReference type="PANTHER" id="PTHR43433">
    <property type="entry name" value="HYDROLASE, ALPHA/BETA FOLD FAMILY PROTEIN"/>
    <property type="match status" value="1"/>
</dbReference>
<dbReference type="SUPFAM" id="SSF53474">
    <property type="entry name" value="alpha/beta-Hydrolases"/>
    <property type="match status" value="1"/>
</dbReference>
<dbReference type="PANTHER" id="PTHR43433:SF5">
    <property type="entry name" value="AB HYDROLASE-1 DOMAIN-CONTAINING PROTEIN"/>
    <property type="match status" value="1"/>
</dbReference>
<evidence type="ECO:0000313" key="2">
    <source>
        <dbReference type="EMBL" id="MBO2454149.1"/>
    </source>
</evidence>
<name>A0A939T9D9_9ACTN</name>
<dbReference type="EMBL" id="JAGEOJ010000024">
    <property type="protein sequence ID" value="MBO2454149.1"/>
    <property type="molecule type" value="Genomic_DNA"/>
</dbReference>
<dbReference type="GO" id="GO:0004806">
    <property type="term" value="F:triacylglycerol lipase activity"/>
    <property type="evidence" value="ECO:0007669"/>
    <property type="project" value="TreeGrafter"/>
</dbReference>
<dbReference type="AlphaFoldDB" id="A0A939T9D9"/>
<dbReference type="InterPro" id="IPR000073">
    <property type="entry name" value="AB_hydrolase_1"/>
</dbReference>
<dbReference type="Gene3D" id="3.40.50.1820">
    <property type="entry name" value="alpha/beta hydrolase"/>
    <property type="match status" value="1"/>
</dbReference>
<dbReference type="GO" id="GO:0046503">
    <property type="term" value="P:glycerolipid catabolic process"/>
    <property type="evidence" value="ECO:0007669"/>
    <property type="project" value="TreeGrafter"/>
</dbReference>